<protein>
    <recommendedName>
        <fullName evidence="3">Retrotransposon gag domain-containing protein</fullName>
    </recommendedName>
</protein>
<name>A0A564YDL2_HYMDI</name>
<evidence type="ECO:0000313" key="1">
    <source>
        <dbReference type="EMBL" id="VUZ45039.1"/>
    </source>
</evidence>
<keyword evidence="2" id="KW-1185">Reference proteome</keyword>
<proteinExistence type="predicted"/>
<dbReference type="Proteomes" id="UP000321570">
    <property type="component" value="Unassembled WGS sequence"/>
</dbReference>
<dbReference type="EMBL" id="CABIJS010000155">
    <property type="protein sequence ID" value="VUZ45039.1"/>
    <property type="molecule type" value="Genomic_DNA"/>
</dbReference>
<evidence type="ECO:0008006" key="3">
    <source>
        <dbReference type="Google" id="ProtNLM"/>
    </source>
</evidence>
<gene>
    <name evidence="1" type="ORF">WMSIL1_LOCUS5119</name>
</gene>
<sequence>MIEKYEKVFGDNTPLFNRRFKCLNLAIREGEDIHKYAATVNRICNASSYGWIKEDHLRCRER</sequence>
<dbReference type="AlphaFoldDB" id="A0A564YDL2"/>
<organism evidence="1 2">
    <name type="scientific">Hymenolepis diminuta</name>
    <name type="common">Rat tapeworm</name>
    <dbReference type="NCBI Taxonomy" id="6216"/>
    <lineage>
        <taxon>Eukaryota</taxon>
        <taxon>Metazoa</taxon>
        <taxon>Spiralia</taxon>
        <taxon>Lophotrochozoa</taxon>
        <taxon>Platyhelminthes</taxon>
        <taxon>Cestoda</taxon>
        <taxon>Eucestoda</taxon>
        <taxon>Cyclophyllidea</taxon>
        <taxon>Hymenolepididae</taxon>
        <taxon>Hymenolepis</taxon>
    </lineage>
</organism>
<evidence type="ECO:0000313" key="2">
    <source>
        <dbReference type="Proteomes" id="UP000321570"/>
    </source>
</evidence>
<accession>A0A564YDL2</accession>
<reference evidence="1 2" key="1">
    <citation type="submission" date="2019-07" db="EMBL/GenBank/DDBJ databases">
        <authorList>
            <person name="Jastrzebski P J."/>
            <person name="Paukszto L."/>
            <person name="Jastrzebski P J."/>
        </authorList>
    </citation>
    <scope>NUCLEOTIDE SEQUENCE [LARGE SCALE GENOMIC DNA]</scope>
    <source>
        <strain evidence="1 2">WMS-il1</strain>
    </source>
</reference>